<protein>
    <submittedName>
        <fullName evidence="3">Unannotated protein</fullName>
    </submittedName>
</protein>
<evidence type="ECO:0000259" key="2">
    <source>
        <dbReference type="Pfam" id="PF14340"/>
    </source>
</evidence>
<feature type="transmembrane region" description="Helical" evidence="1">
    <location>
        <begin position="112"/>
        <end position="131"/>
    </location>
</feature>
<feature type="domain" description="DUF4395" evidence="2">
    <location>
        <begin position="38"/>
        <end position="168"/>
    </location>
</feature>
<dbReference type="Pfam" id="PF14340">
    <property type="entry name" value="DUF4395"/>
    <property type="match status" value="1"/>
</dbReference>
<keyword evidence="1" id="KW-0472">Membrane</keyword>
<name>A0A6J7CQ11_9ZZZZ</name>
<accession>A0A6J7CQ11</accession>
<reference evidence="3" key="1">
    <citation type="submission" date="2020-05" db="EMBL/GenBank/DDBJ databases">
        <authorList>
            <person name="Chiriac C."/>
            <person name="Salcher M."/>
            <person name="Ghai R."/>
            <person name="Kavagutti S V."/>
        </authorList>
    </citation>
    <scope>NUCLEOTIDE SEQUENCE</scope>
</reference>
<proteinExistence type="predicted"/>
<evidence type="ECO:0000256" key="1">
    <source>
        <dbReference type="SAM" id="Phobius"/>
    </source>
</evidence>
<dbReference type="AlphaFoldDB" id="A0A6J7CQ11"/>
<feature type="transmembrane region" description="Helical" evidence="1">
    <location>
        <begin position="45"/>
        <end position="71"/>
    </location>
</feature>
<feature type="transmembrane region" description="Helical" evidence="1">
    <location>
        <begin position="137"/>
        <end position="163"/>
    </location>
</feature>
<dbReference type="InterPro" id="IPR025508">
    <property type="entry name" value="DUF4395"/>
</dbReference>
<organism evidence="3">
    <name type="scientific">freshwater metagenome</name>
    <dbReference type="NCBI Taxonomy" id="449393"/>
    <lineage>
        <taxon>unclassified sequences</taxon>
        <taxon>metagenomes</taxon>
        <taxon>ecological metagenomes</taxon>
    </lineage>
</organism>
<keyword evidence="1" id="KW-1133">Transmembrane helix</keyword>
<evidence type="ECO:0000313" key="3">
    <source>
        <dbReference type="EMBL" id="CAB4860457.1"/>
    </source>
</evidence>
<sequence length="190" mass="20095">MSATTSTAPTVSTSSGSILAPVKARGRVRTLFTFPNPVNEVSARLVATGVVIMSVALLATQAWWILIPLSFGFVARVASGPRFSPLGIFVTKFLVNRLPFEERMVAGPPKRFAQSIGATFSLAALILHFGFAADGAALLVIALLTIAASLEAFAGFCLGCWMFGYLIRWGFVPEPVCVACANPGARSSIR</sequence>
<keyword evidence="1" id="KW-0812">Transmembrane</keyword>
<dbReference type="EMBL" id="CAFBLK010000046">
    <property type="protein sequence ID" value="CAB4860457.1"/>
    <property type="molecule type" value="Genomic_DNA"/>
</dbReference>
<gene>
    <name evidence="3" type="ORF">UFOPK3317_00380</name>
</gene>